<dbReference type="EMBL" id="KJ173786">
    <property type="protein sequence ID" value="AHL18541.1"/>
    <property type="molecule type" value="Genomic_DNA"/>
</dbReference>
<gene>
    <name evidence="1" type="ORF">ISF9_071</name>
</gene>
<dbReference type="GeneID" id="18938382"/>
<name>W8PF97_9CAUD</name>
<dbReference type="Proteomes" id="UP000019700">
    <property type="component" value="Genome"/>
</dbReference>
<dbReference type="KEGG" id="vg:18938382"/>
<accession>W8PF97</accession>
<reference evidence="1 2" key="1">
    <citation type="journal article" date="2014" name="Arch. Virol.">
        <title>Complete genome sequence of a novel phage, vB_MoxS-ISF9, infecting methylotrophic Microbacterium: first report of a virulent Microbacterium phage.</title>
        <authorList>
            <person name="Zamani I."/>
            <person name="Bouzari M."/>
            <person name="Emtiazi G."/>
            <person name="Ghasemi S.M."/>
            <person name="Chang H.I."/>
        </authorList>
    </citation>
    <scope>NUCLEOTIDE SEQUENCE [LARGE SCALE GENOMIC DNA]</scope>
</reference>
<dbReference type="RefSeq" id="YP_009021516.1">
    <property type="nucleotide sequence ID" value="NC_023859.1"/>
</dbReference>
<protein>
    <submittedName>
        <fullName evidence="1">Uncharacterized protein</fullName>
    </submittedName>
</protein>
<proteinExistence type="predicted"/>
<sequence>MSRSYHPKYASCRFVSGRGVHYGIAHKVRSEESGEQGVWAFYGEEFRNMPAGSEVAFGGVKYVVKEASLTRAGTPKVRVARKPLLCPPGAQSEPRSERHAGAVEALRNLAQSVRDEFGSQGMLCPWVGVLDDEVARLERAAEDYPDAEGAGRAARGEVGMTDNEQVPSTITREHATDPWVCLKCGGSAYEHSHETSTCVWDPIATSQGDPSDARAKVIDALVMTRLSDFAGADMGVIEQAADAVLAALRAAGFVGREG</sequence>
<evidence type="ECO:0000313" key="1">
    <source>
        <dbReference type="EMBL" id="AHL18541.1"/>
    </source>
</evidence>
<keyword evidence="2" id="KW-1185">Reference proteome</keyword>
<evidence type="ECO:0000313" key="2">
    <source>
        <dbReference type="Proteomes" id="UP000019700"/>
    </source>
</evidence>
<organism evidence="1 2">
    <name type="scientific">Microbacterium phage vB_MoxS-ISF9</name>
    <dbReference type="NCBI Taxonomy" id="1458670"/>
    <lineage>
        <taxon>Viruses</taxon>
        <taxon>Duplodnaviria</taxon>
        <taxon>Heunggongvirae</taxon>
        <taxon>Uroviricota</taxon>
        <taxon>Caudoviricetes</taxon>
        <taxon>Farahnazvirus</taxon>
        <taxon>Farahnazvirus ISF9</taxon>
    </lineage>
</organism>